<evidence type="ECO:0000256" key="4">
    <source>
        <dbReference type="ARBA" id="ARBA00022679"/>
    </source>
</evidence>
<keyword evidence="3" id="KW-0597">Phosphoprotein</keyword>
<reference evidence="11" key="1">
    <citation type="submission" date="2019-12" db="EMBL/GenBank/DDBJ databases">
        <title>Complete genome of Terracaulis silvestris 0127_4.</title>
        <authorList>
            <person name="Vieira S."/>
            <person name="Riedel T."/>
            <person name="Sproer C."/>
            <person name="Pascual J."/>
            <person name="Boedeker C."/>
            <person name="Overmann J."/>
        </authorList>
    </citation>
    <scope>NUCLEOTIDE SEQUENCE [LARGE SCALE GENOMIC DNA]</scope>
    <source>
        <strain evidence="11">0127_4</strain>
    </source>
</reference>
<sequence length="241" mass="25560">MSESCLELDAPPPGSSYGVKALLVENARLRRLCAEAKELASRHELALREGDHRIKNSLQIVASLMGMQERRETSETARAALHAATARVQAIARMHDALQLNGSSNKVNLGALVETMCLTLHAMAGDPIRVKVIVNVEPLEAPIAVAQPVVLAVNELVVNALRHAFPADRSGTVHVELKCVDGELRVVVADDGAGLPADHDKAGGYGMKLVRMMAAKIGAKLNIESPPGARFTLSAPYGASA</sequence>
<evidence type="ECO:0000256" key="6">
    <source>
        <dbReference type="ARBA" id="ARBA00022777"/>
    </source>
</evidence>
<evidence type="ECO:0000256" key="2">
    <source>
        <dbReference type="ARBA" id="ARBA00012438"/>
    </source>
</evidence>
<dbReference type="InterPro" id="IPR011495">
    <property type="entry name" value="Sig_transdc_His_kin_sub2_dim/P"/>
</dbReference>
<proteinExistence type="predicted"/>
<evidence type="ECO:0000256" key="7">
    <source>
        <dbReference type="ARBA" id="ARBA00022840"/>
    </source>
</evidence>
<dbReference type="Gene3D" id="3.30.450.20">
    <property type="entry name" value="PAS domain"/>
    <property type="match status" value="1"/>
</dbReference>
<keyword evidence="7" id="KW-0067">ATP-binding</keyword>
<evidence type="ECO:0000256" key="5">
    <source>
        <dbReference type="ARBA" id="ARBA00022741"/>
    </source>
</evidence>
<dbReference type="EC" id="2.7.13.3" evidence="2"/>
<dbReference type="PANTHER" id="PTHR41523">
    <property type="entry name" value="TWO-COMPONENT SYSTEM SENSOR PROTEIN"/>
    <property type="match status" value="1"/>
</dbReference>
<dbReference type="Gene3D" id="3.30.565.10">
    <property type="entry name" value="Histidine kinase-like ATPase, C-terminal domain"/>
    <property type="match status" value="1"/>
</dbReference>
<organism evidence="10 11">
    <name type="scientific">Terricaulis silvestris</name>
    <dbReference type="NCBI Taxonomy" id="2686094"/>
    <lineage>
        <taxon>Bacteria</taxon>
        <taxon>Pseudomonadati</taxon>
        <taxon>Pseudomonadota</taxon>
        <taxon>Alphaproteobacteria</taxon>
        <taxon>Caulobacterales</taxon>
        <taxon>Caulobacteraceae</taxon>
        <taxon>Terricaulis</taxon>
    </lineage>
</organism>
<dbReference type="InterPro" id="IPR003594">
    <property type="entry name" value="HATPase_dom"/>
</dbReference>
<feature type="coiled-coil region" evidence="8">
    <location>
        <begin position="19"/>
        <end position="49"/>
    </location>
</feature>
<evidence type="ECO:0000256" key="8">
    <source>
        <dbReference type="SAM" id="Coils"/>
    </source>
</evidence>
<evidence type="ECO:0000313" key="11">
    <source>
        <dbReference type="Proteomes" id="UP000431269"/>
    </source>
</evidence>
<dbReference type="RefSeq" id="WP_158765186.1">
    <property type="nucleotide sequence ID" value="NZ_CP047045.1"/>
</dbReference>
<feature type="domain" description="Histidine kinase" evidence="9">
    <location>
        <begin position="49"/>
        <end position="239"/>
    </location>
</feature>
<evidence type="ECO:0000256" key="3">
    <source>
        <dbReference type="ARBA" id="ARBA00022553"/>
    </source>
</evidence>
<dbReference type="GO" id="GO:0004673">
    <property type="term" value="F:protein histidine kinase activity"/>
    <property type="evidence" value="ECO:0007669"/>
    <property type="project" value="UniProtKB-EC"/>
</dbReference>
<dbReference type="CDD" id="cd16936">
    <property type="entry name" value="HATPase_RsbW-like"/>
    <property type="match status" value="1"/>
</dbReference>
<dbReference type="Pfam" id="PF07568">
    <property type="entry name" value="HisKA_2"/>
    <property type="match status" value="1"/>
</dbReference>
<dbReference type="KEGG" id="tsv:DSM104635_01050"/>
<dbReference type="Proteomes" id="UP000431269">
    <property type="component" value="Chromosome"/>
</dbReference>
<dbReference type="SMART" id="SM00387">
    <property type="entry name" value="HATPase_c"/>
    <property type="match status" value="1"/>
</dbReference>
<keyword evidence="4 10" id="KW-0808">Transferase</keyword>
<keyword evidence="5" id="KW-0547">Nucleotide-binding</keyword>
<dbReference type="InterPro" id="IPR005467">
    <property type="entry name" value="His_kinase_dom"/>
</dbReference>
<evidence type="ECO:0000259" key="9">
    <source>
        <dbReference type="PROSITE" id="PS50109"/>
    </source>
</evidence>
<dbReference type="AlphaFoldDB" id="A0A6I6MMN9"/>
<dbReference type="Pfam" id="PF13581">
    <property type="entry name" value="HATPase_c_2"/>
    <property type="match status" value="1"/>
</dbReference>
<gene>
    <name evidence="10" type="primary">pdtaS_2</name>
    <name evidence="10" type="ORF">DSM104635_01050</name>
</gene>
<keyword evidence="11" id="KW-1185">Reference proteome</keyword>
<dbReference type="SUPFAM" id="SSF55874">
    <property type="entry name" value="ATPase domain of HSP90 chaperone/DNA topoisomerase II/histidine kinase"/>
    <property type="match status" value="1"/>
</dbReference>
<dbReference type="PROSITE" id="PS50109">
    <property type="entry name" value="HIS_KIN"/>
    <property type="match status" value="1"/>
</dbReference>
<keyword evidence="8" id="KW-0175">Coiled coil</keyword>
<evidence type="ECO:0000313" key="10">
    <source>
        <dbReference type="EMBL" id="QGZ94234.1"/>
    </source>
</evidence>
<accession>A0A6I6MMN9</accession>
<name>A0A6I6MMN9_9CAUL</name>
<dbReference type="PANTHER" id="PTHR41523:SF8">
    <property type="entry name" value="ETHYLENE RESPONSE SENSOR PROTEIN"/>
    <property type="match status" value="1"/>
</dbReference>
<dbReference type="GO" id="GO:0005524">
    <property type="term" value="F:ATP binding"/>
    <property type="evidence" value="ECO:0007669"/>
    <property type="project" value="UniProtKB-KW"/>
</dbReference>
<dbReference type="EMBL" id="CP047045">
    <property type="protein sequence ID" value="QGZ94234.1"/>
    <property type="molecule type" value="Genomic_DNA"/>
</dbReference>
<evidence type="ECO:0000256" key="1">
    <source>
        <dbReference type="ARBA" id="ARBA00000085"/>
    </source>
</evidence>
<comment type="catalytic activity">
    <reaction evidence="1">
        <text>ATP + protein L-histidine = ADP + protein N-phospho-L-histidine.</text>
        <dbReference type="EC" id="2.7.13.3"/>
    </reaction>
</comment>
<protein>
    <recommendedName>
        <fullName evidence="2">histidine kinase</fullName>
        <ecNumber evidence="2">2.7.13.3</ecNumber>
    </recommendedName>
</protein>
<dbReference type="InterPro" id="IPR036890">
    <property type="entry name" value="HATPase_C_sf"/>
</dbReference>
<keyword evidence="6 10" id="KW-0418">Kinase</keyword>